<gene>
    <name evidence="2" type="ORF">GMARGA_LOCUS16521</name>
</gene>
<proteinExistence type="predicted"/>
<dbReference type="Proteomes" id="UP000789901">
    <property type="component" value="Unassembled WGS sequence"/>
</dbReference>
<reference evidence="2 3" key="1">
    <citation type="submission" date="2021-06" db="EMBL/GenBank/DDBJ databases">
        <authorList>
            <person name="Kallberg Y."/>
            <person name="Tangrot J."/>
            <person name="Rosling A."/>
        </authorList>
    </citation>
    <scope>NUCLEOTIDE SEQUENCE [LARGE SCALE GENOMIC DNA]</scope>
    <source>
        <strain evidence="2 3">120-4 pot B 10/14</strain>
    </source>
</reference>
<evidence type="ECO:0000256" key="1">
    <source>
        <dbReference type="SAM" id="Coils"/>
    </source>
</evidence>
<sequence>IVDEIFKEEVVEREEENVGNRVVQFVIDLEHLGHDKIDEFRTIVLDWKYLFGVYIEMVKEKFVKGAYKLAKRLEDNKAKLNNKDSEEKIAMSINKDETRNKSIA</sequence>
<feature type="coiled-coil region" evidence="1">
    <location>
        <begin position="63"/>
        <end position="90"/>
    </location>
</feature>
<feature type="non-terminal residue" evidence="2">
    <location>
        <position position="1"/>
    </location>
</feature>
<dbReference type="EMBL" id="CAJVQB010012013">
    <property type="protein sequence ID" value="CAG8752164.1"/>
    <property type="molecule type" value="Genomic_DNA"/>
</dbReference>
<protein>
    <submittedName>
        <fullName evidence="2">13253_t:CDS:1</fullName>
    </submittedName>
</protein>
<keyword evidence="3" id="KW-1185">Reference proteome</keyword>
<comment type="caution">
    <text evidence="2">The sequence shown here is derived from an EMBL/GenBank/DDBJ whole genome shotgun (WGS) entry which is preliminary data.</text>
</comment>
<name>A0ABN7VB57_GIGMA</name>
<accession>A0ABN7VB57</accession>
<organism evidence="2 3">
    <name type="scientific">Gigaspora margarita</name>
    <dbReference type="NCBI Taxonomy" id="4874"/>
    <lineage>
        <taxon>Eukaryota</taxon>
        <taxon>Fungi</taxon>
        <taxon>Fungi incertae sedis</taxon>
        <taxon>Mucoromycota</taxon>
        <taxon>Glomeromycotina</taxon>
        <taxon>Glomeromycetes</taxon>
        <taxon>Diversisporales</taxon>
        <taxon>Gigasporaceae</taxon>
        <taxon>Gigaspora</taxon>
    </lineage>
</organism>
<keyword evidence="1" id="KW-0175">Coiled coil</keyword>
<evidence type="ECO:0000313" key="3">
    <source>
        <dbReference type="Proteomes" id="UP000789901"/>
    </source>
</evidence>
<evidence type="ECO:0000313" key="2">
    <source>
        <dbReference type="EMBL" id="CAG8752164.1"/>
    </source>
</evidence>